<accession>A0A9W9H2M4</accession>
<dbReference type="InterPro" id="IPR021833">
    <property type="entry name" value="DUF3425"/>
</dbReference>
<dbReference type="CDD" id="cd14688">
    <property type="entry name" value="bZIP_YAP"/>
    <property type="match status" value="1"/>
</dbReference>
<dbReference type="AlphaFoldDB" id="A0A9W9H2M4"/>
<dbReference type="OrthoDB" id="2245989at2759"/>
<dbReference type="RefSeq" id="XP_056522698.1">
    <property type="nucleotide sequence ID" value="XM_056665748.1"/>
</dbReference>
<dbReference type="PANTHER" id="PTHR38116:SF5">
    <property type="entry name" value="BZIP DOMAIN-CONTAINING PROTEIN"/>
    <property type="match status" value="1"/>
</dbReference>
<sequence length="261" mass="29863">MDTLDPQARRRLQNRLNQRASRKRKALEAKKQKWIVYTEESNSPDNALIRTKATHQVTQLPPPPPPGITIHCLNHLTPTQRRQYIAYLQALAAHMLETPVISPTLTFCLTQYNSLRAMGLNASLMGLTLEILDEDLASQFNIDGFIMTHLPASLLPSPKQRKILHHPWVDLLPMVSLREALLDREGILDEDQVCEDLYGTCLSSEVGLRVWGESWDPFAYEVSEILARKWTWLATECPDIIKSTNYWRKQRGEKAIVVEIS</sequence>
<evidence type="ECO:0008006" key="3">
    <source>
        <dbReference type="Google" id="ProtNLM"/>
    </source>
</evidence>
<name>A0A9W9H2M4_9EURO</name>
<evidence type="ECO:0000313" key="2">
    <source>
        <dbReference type="Proteomes" id="UP001149079"/>
    </source>
</evidence>
<dbReference type="Pfam" id="PF11905">
    <property type="entry name" value="DUF3425"/>
    <property type="match status" value="1"/>
</dbReference>
<reference evidence="1" key="2">
    <citation type="journal article" date="2023" name="IMA Fungus">
        <title>Comparative genomic study of the Penicillium genus elucidates a diverse pangenome and 15 lateral gene transfer events.</title>
        <authorList>
            <person name="Petersen C."/>
            <person name="Sorensen T."/>
            <person name="Nielsen M.R."/>
            <person name="Sondergaard T.E."/>
            <person name="Sorensen J.L."/>
            <person name="Fitzpatrick D.A."/>
            <person name="Frisvad J.C."/>
            <person name="Nielsen K.L."/>
        </authorList>
    </citation>
    <scope>NUCLEOTIDE SEQUENCE</scope>
    <source>
        <strain evidence="1">IBT 22155</strain>
    </source>
</reference>
<evidence type="ECO:0000313" key="1">
    <source>
        <dbReference type="EMBL" id="KAJ5135726.1"/>
    </source>
</evidence>
<reference evidence="1" key="1">
    <citation type="submission" date="2022-11" db="EMBL/GenBank/DDBJ databases">
        <authorList>
            <person name="Petersen C."/>
        </authorList>
    </citation>
    <scope>NUCLEOTIDE SEQUENCE</scope>
    <source>
        <strain evidence="1">IBT 22155</strain>
    </source>
</reference>
<keyword evidence="2" id="KW-1185">Reference proteome</keyword>
<dbReference type="EMBL" id="JAPQKL010000004">
    <property type="protein sequence ID" value="KAJ5135726.1"/>
    <property type="molecule type" value="Genomic_DNA"/>
</dbReference>
<dbReference type="PANTHER" id="PTHR38116">
    <property type="entry name" value="CHROMOSOME 7, WHOLE GENOME SHOTGUN SEQUENCE"/>
    <property type="match status" value="1"/>
</dbReference>
<gene>
    <name evidence="1" type="ORF">N7515_005004</name>
</gene>
<comment type="caution">
    <text evidence="1">The sequence shown here is derived from an EMBL/GenBank/DDBJ whole genome shotgun (WGS) entry which is preliminary data.</text>
</comment>
<proteinExistence type="predicted"/>
<protein>
    <recommendedName>
        <fullName evidence="3">BZIP domain-containing protein</fullName>
    </recommendedName>
</protein>
<dbReference type="GeneID" id="81404918"/>
<dbReference type="Proteomes" id="UP001149079">
    <property type="component" value="Unassembled WGS sequence"/>
</dbReference>
<organism evidence="1 2">
    <name type="scientific">Penicillium bovifimosum</name>
    <dbReference type="NCBI Taxonomy" id="126998"/>
    <lineage>
        <taxon>Eukaryota</taxon>
        <taxon>Fungi</taxon>
        <taxon>Dikarya</taxon>
        <taxon>Ascomycota</taxon>
        <taxon>Pezizomycotina</taxon>
        <taxon>Eurotiomycetes</taxon>
        <taxon>Eurotiomycetidae</taxon>
        <taxon>Eurotiales</taxon>
        <taxon>Aspergillaceae</taxon>
        <taxon>Penicillium</taxon>
    </lineage>
</organism>